<dbReference type="Proteomes" id="UP001371391">
    <property type="component" value="Unassembled WGS sequence"/>
</dbReference>
<feature type="non-terminal residue" evidence="9">
    <location>
        <position position="1"/>
    </location>
</feature>
<dbReference type="EC" id="1.5.1.3" evidence="3"/>
<proteinExistence type="inferred from homology"/>
<evidence type="ECO:0000313" key="10">
    <source>
        <dbReference type="Proteomes" id="UP001371391"/>
    </source>
</evidence>
<dbReference type="InterPro" id="IPR012259">
    <property type="entry name" value="DHFR"/>
</dbReference>
<comment type="caution">
    <text evidence="9">The sequence shown here is derived from an EMBL/GenBank/DDBJ whole genome shotgun (WGS) entry which is preliminary data.</text>
</comment>
<dbReference type="Pfam" id="PF00186">
    <property type="entry name" value="DHFR_1"/>
    <property type="match status" value="1"/>
</dbReference>
<feature type="domain" description="DHFR" evidence="8">
    <location>
        <begin position="1"/>
        <end position="75"/>
    </location>
</feature>
<sequence>IGRAGELPWRLPGDLRRFRERTMGRPMLMGRKTFQGIGRALPGRETIVMTRDDAWTPPEGVHKVQSLAAALRCLD</sequence>
<evidence type="ECO:0000256" key="7">
    <source>
        <dbReference type="ARBA" id="ARBA00025067"/>
    </source>
</evidence>
<dbReference type="InterPro" id="IPR001796">
    <property type="entry name" value="DHFR_dom"/>
</dbReference>
<dbReference type="EMBL" id="JBAKAW010000161">
    <property type="protein sequence ID" value="MEL0657382.1"/>
    <property type="molecule type" value="Genomic_DNA"/>
</dbReference>
<evidence type="ECO:0000256" key="3">
    <source>
        <dbReference type="ARBA" id="ARBA00012856"/>
    </source>
</evidence>
<dbReference type="PROSITE" id="PS51330">
    <property type="entry name" value="DHFR_2"/>
    <property type="match status" value="1"/>
</dbReference>
<reference evidence="9 10" key="1">
    <citation type="submission" date="2024-02" db="EMBL/GenBank/DDBJ databases">
        <title>Bacteria isolated from the canopy kelp, Nereocystis luetkeana.</title>
        <authorList>
            <person name="Pfister C.A."/>
            <person name="Younker I.T."/>
            <person name="Light S.H."/>
        </authorList>
    </citation>
    <scope>NUCLEOTIDE SEQUENCE [LARGE SCALE GENOMIC DNA]</scope>
    <source>
        <strain evidence="9 10">TI.1.03</strain>
    </source>
</reference>
<dbReference type="PANTHER" id="PTHR48069:SF3">
    <property type="entry name" value="DIHYDROFOLATE REDUCTASE"/>
    <property type="match status" value="1"/>
</dbReference>
<evidence type="ECO:0000313" key="9">
    <source>
        <dbReference type="EMBL" id="MEL0657382.1"/>
    </source>
</evidence>
<comment type="function">
    <text evidence="7">Key enzyme in folate metabolism. Catalyzes an essential reaction for de novo glycine and purine synthesis, and for DNA precursor synthesis.</text>
</comment>
<comment type="pathway">
    <text evidence="1">Cofactor biosynthesis; tetrahydrofolate biosynthesis; 5,6,7,8-tetrahydrofolate from 7,8-dihydrofolate: step 1/1.</text>
</comment>
<dbReference type="InterPro" id="IPR024072">
    <property type="entry name" value="DHFR-like_dom_sf"/>
</dbReference>
<keyword evidence="4" id="KW-0554">One-carbon metabolism</keyword>
<evidence type="ECO:0000256" key="6">
    <source>
        <dbReference type="ARBA" id="ARBA00023002"/>
    </source>
</evidence>
<protein>
    <recommendedName>
        <fullName evidence="3">dihydrofolate reductase</fullName>
        <ecNumber evidence="3">1.5.1.3</ecNumber>
    </recommendedName>
</protein>
<dbReference type="SUPFAM" id="SSF53597">
    <property type="entry name" value="Dihydrofolate reductase-like"/>
    <property type="match status" value="1"/>
</dbReference>
<feature type="non-terminal residue" evidence="9">
    <location>
        <position position="75"/>
    </location>
</feature>
<accession>A0ABU9H6V0</accession>
<comment type="similarity">
    <text evidence="2">Belongs to the dihydrofolate reductase family.</text>
</comment>
<name>A0ABU9H6V0_9GAMM</name>
<evidence type="ECO:0000256" key="5">
    <source>
        <dbReference type="ARBA" id="ARBA00022857"/>
    </source>
</evidence>
<dbReference type="GO" id="GO:0004146">
    <property type="term" value="F:dihydrofolate reductase activity"/>
    <property type="evidence" value="ECO:0007669"/>
    <property type="project" value="UniProtKB-EC"/>
</dbReference>
<keyword evidence="5" id="KW-0521">NADP</keyword>
<dbReference type="Gene3D" id="3.40.430.10">
    <property type="entry name" value="Dihydrofolate Reductase, subunit A"/>
    <property type="match status" value="1"/>
</dbReference>
<dbReference type="CDD" id="cd00209">
    <property type="entry name" value="DHFR"/>
    <property type="match status" value="1"/>
</dbReference>
<keyword evidence="10" id="KW-1185">Reference proteome</keyword>
<gene>
    <name evidence="9" type="ORF">V6257_20520</name>
</gene>
<evidence type="ECO:0000256" key="1">
    <source>
        <dbReference type="ARBA" id="ARBA00004903"/>
    </source>
</evidence>
<evidence type="ECO:0000256" key="4">
    <source>
        <dbReference type="ARBA" id="ARBA00022563"/>
    </source>
</evidence>
<dbReference type="RefSeq" id="WP_341604139.1">
    <property type="nucleotide sequence ID" value="NZ_JBAKAW010000161.1"/>
</dbReference>
<dbReference type="PANTHER" id="PTHR48069">
    <property type="entry name" value="DIHYDROFOLATE REDUCTASE"/>
    <property type="match status" value="1"/>
</dbReference>
<evidence type="ECO:0000259" key="8">
    <source>
        <dbReference type="PROSITE" id="PS51330"/>
    </source>
</evidence>
<organism evidence="9 10">
    <name type="scientific">Pseudoalteromonas issachenkonii</name>
    <dbReference type="NCBI Taxonomy" id="152297"/>
    <lineage>
        <taxon>Bacteria</taxon>
        <taxon>Pseudomonadati</taxon>
        <taxon>Pseudomonadota</taxon>
        <taxon>Gammaproteobacteria</taxon>
        <taxon>Alteromonadales</taxon>
        <taxon>Pseudoalteromonadaceae</taxon>
        <taxon>Pseudoalteromonas</taxon>
    </lineage>
</organism>
<evidence type="ECO:0000256" key="2">
    <source>
        <dbReference type="ARBA" id="ARBA00009539"/>
    </source>
</evidence>
<keyword evidence="6 9" id="KW-0560">Oxidoreductase</keyword>